<dbReference type="AlphaFoldDB" id="A0A421B9R8"/>
<feature type="transmembrane region" description="Helical" evidence="2">
    <location>
        <begin position="599"/>
        <end position="619"/>
    </location>
</feature>
<dbReference type="Gene3D" id="3.90.550.10">
    <property type="entry name" value="Spore Coat Polysaccharide Biosynthesis Protein SpsA, Chain A"/>
    <property type="match status" value="1"/>
</dbReference>
<feature type="transmembrane region" description="Helical" evidence="2">
    <location>
        <begin position="700"/>
        <end position="719"/>
    </location>
</feature>
<dbReference type="RefSeq" id="WP_246009710.1">
    <property type="nucleotide sequence ID" value="NZ_RCDD01000001.1"/>
</dbReference>
<dbReference type="Pfam" id="PF13641">
    <property type="entry name" value="Glyco_tranf_2_3"/>
    <property type="match status" value="1"/>
</dbReference>
<dbReference type="PANTHER" id="PTHR43685:SF3">
    <property type="entry name" value="SLR2126 PROTEIN"/>
    <property type="match status" value="1"/>
</dbReference>
<dbReference type="InterPro" id="IPR050834">
    <property type="entry name" value="Glycosyltransf_2"/>
</dbReference>
<feature type="transmembrane region" description="Helical" evidence="2">
    <location>
        <begin position="840"/>
        <end position="859"/>
    </location>
</feature>
<dbReference type="Proteomes" id="UP000282454">
    <property type="component" value="Unassembled WGS sequence"/>
</dbReference>
<feature type="transmembrane region" description="Helical" evidence="2">
    <location>
        <begin position="676"/>
        <end position="693"/>
    </location>
</feature>
<keyword evidence="4" id="KW-1185">Reference proteome</keyword>
<feature type="compositionally biased region" description="Pro residues" evidence="1">
    <location>
        <begin position="443"/>
        <end position="458"/>
    </location>
</feature>
<accession>A0A421B9R8</accession>
<evidence type="ECO:0000256" key="1">
    <source>
        <dbReference type="SAM" id="MobiDB-lite"/>
    </source>
</evidence>
<proteinExistence type="predicted"/>
<keyword evidence="3" id="KW-0808">Transferase</keyword>
<feature type="transmembrane region" description="Helical" evidence="2">
    <location>
        <begin position="778"/>
        <end position="797"/>
    </location>
</feature>
<feature type="transmembrane region" description="Helical" evidence="2">
    <location>
        <begin position="551"/>
        <end position="578"/>
    </location>
</feature>
<feature type="region of interest" description="Disordered" evidence="1">
    <location>
        <begin position="407"/>
        <end position="428"/>
    </location>
</feature>
<dbReference type="PANTHER" id="PTHR43685">
    <property type="entry name" value="GLYCOSYLTRANSFERASE"/>
    <property type="match status" value="1"/>
</dbReference>
<evidence type="ECO:0000313" key="4">
    <source>
        <dbReference type="Proteomes" id="UP000282454"/>
    </source>
</evidence>
<dbReference type="GO" id="GO:0016740">
    <property type="term" value="F:transferase activity"/>
    <property type="evidence" value="ECO:0007669"/>
    <property type="project" value="UniProtKB-KW"/>
</dbReference>
<keyword evidence="2" id="KW-0472">Membrane</keyword>
<organism evidence="3 4">
    <name type="scientific">Actinokineospora cianjurensis</name>
    <dbReference type="NCBI Taxonomy" id="585224"/>
    <lineage>
        <taxon>Bacteria</taxon>
        <taxon>Bacillati</taxon>
        <taxon>Actinomycetota</taxon>
        <taxon>Actinomycetes</taxon>
        <taxon>Pseudonocardiales</taxon>
        <taxon>Pseudonocardiaceae</taxon>
        <taxon>Actinokineospora</taxon>
    </lineage>
</organism>
<feature type="region of interest" description="Disordered" evidence="1">
    <location>
        <begin position="442"/>
        <end position="472"/>
    </location>
</feature>
<dbReference type="InterPro" id="IPR029044">
    <property type="entry name" value="Nucleotide-diphossugar_trans"/>
</dbReference>
<feature type="transmembrane region" description="Helical" evidence="2">
    <location>
        <begin position="809"/>
        <end position="828"/>
    </location>
</feature>
<feature type="compositionally biased region" description="Basic and acidic residues" evidence="1">
    <location>
        <begin position="460"/>
        <end position="471"/>
    </location>
</feature>
<feature type="transmembrane region" description="Helical" evidence="2">
    <location>
        <begin position="290"/>
        <end position="311"/>
    </location>
</feature>
<comment type="caution">
    <text evidence="3">The sequence shown here is derived from an EMBL/GenBank/DDBJ whole genome shotgun (WGS) entry which is preliminary data.</text>
</comment>
<gene>
    <name evidence="3" type="ORF">CLV68_1573</name>
</gene>
<feature type="transmembrane region" description="Helical" evidence="2">
    <location>
        <begin position="487"/>
        <end position="506"/>
    </location>
</feature>
<protein>
    <submittedName>
        <fullName evidence="3">GT2 family glycosyltransferase</fullName>
    </submittedName>
</protein>
<name>A0A421B9R8_9PSEU</name>
<keyword evidence="2" id="KW-1133">Transmembrane helix</keyword>
<feature type="transmembrane region" description="Helical" evidence="2">
    <location>
        <begin position="625"/>
        <end position="644"/>
    </location>
</feature>
<evidence type="ECO:0000256" key="2">
    <source>
        <dbReference type="SAM" id="Phobius"/>
    </source>
</evidence>
<feature type="transmembrane region" description="Helical" evidence="2">
    <location>
        <begin position="753"/>
        <end position="771"/>
    </location>
</feature>
<dbReference type="EMBL" id="RCDD01000001">
    <property type="protein sequence ID" value="RLK61058.1"/>
    <property type="molecule type" value="Genomic_DNA"/>
</dbReference>
<feature type="transmembrane region" description="Helical" evidence="2">
    <location>
        <begin position="651"/>
        <end position="670"/>
    </location>
</feature>
<dbReference type="SUPFAM" id="SSF53448">
    <property type="entry name" value="Nucleotide-diphospho-sugar transferases"/>
    <property type="match status" value="1"/>
</dbReference>
<reference evidence="3 4" key="1">
    <citation type="submission" date="2018-10" db="EMBL/GenBank/DDBJ databases">
        <title>Genomic Encyclopedia of Archaeal and Bacterial Type Strains, Phase II (KMG-II): from individual species to whole genera.</title>
        <authorList>
            <person name="Goeker M."/>
        </authorList>
    </citation>
    <scope>NUCLEOTIDE SEQUENCE [LARGE SCALE GENOMIC DNA]</scope>
    <source>
        <strain evidence="3 4">DSM 45657</strain>
    </source>
</reference>
<keyword evidence="2" id="KW-0812">Transmembrane</keyword>
<sequence>MPSRSRSVLARGAPVLRTAPVLAVLVCHDGAEWLRQALSALRHSSPRPRHVLAVDTGSTDGTAALLAAAAAGPDQVVDGVITLDRTTGFAAAVHAAVDHAVDRWGDPGGWIWLLHDDSAPDQDCLATLLLTAEVSPSAGVLGPLVVDWQDPRLVVEAGLSTDAAGHRQTGVGPSEPDWVRLGRGDRGLEQSTEVLAVSSAGMLVRRSVWAALGGFDRDLGLFGEDVDLGWRANLAGHVVLCVPRARIRHARAVTTRRRRVDVAVPRLGGTPRALARGHGLRTFLVNCTTFSFLVGVPRLTALCLLRALGFAMQRRLAESRAELRAVAYLLGGGAGLRAARADRVRRGARSGSVRGLFTSRATRLRNAVRGAVSTMVRRRVVADAALGRLPSDYDPAAVWLPPEAVPRPPVSPDALPAGAGGRPKRAGLRRPDNAIAVPLVLAEPPPTGLAPSPGPRPSPVRRDGSTPEPPREALLVRVDRARVLRQIALAPPLVLFLGLVALALVVNSARLGLDLAGGRLAPVGSLEQVWAEYLATWHGVSGGTAAPAPTALAVLGVLGAVLAPVGGPAAVVAVLLLADLPLAGLSAYIATRRAPVRRWVRALLALGYALLPPAASAVAQGRLDAVVVHILLPLVASGIAALIGRGRVGEGAWLSTTAGTALGLAAIGAFSPLTHLTLVVMALGGFVLVPGGGSRRGAALFLLVLMPLALLLPWPAVVIQHPGVVLHGIGAVTDSPAASLVDLVSLNAGGPGAWSYVGFGVLVAVAAGIAFGARRSVLPGLGFALLGAVTVVLVRLVPATPLSGGPPVAAWAGVPLLIVGWGLVWALLGASRTGRTPVRLPAVFAGAAALGVLVVGVIIPGRQGPLDDSGGEQLATTLTAELANTNRSVLILSDRQPRQVTGRAPLFGDDDLAPTPSSSPRLAALDRELRSDSPDRVQSAVQRAAATGVLFVVVPQADAQRFQDRAGTLVADAPRTSTGAAVFRLLPRSGSAYLLSPDAAHLALTGATPTSDAAVPVAAAPPQVAVKVSDGAEGRLLVITAEEEPGWEATIDGRPVAVVRAWGSSVAVAIPTRAAEVRIEQPTTLRGLLLLIQAAVVLFALLTAIPARGRGQDSPSITPGSSPR</sequence>
<evidence type="ECO:0000313" key="3">
    <source>
        <dbReference type="EMBL" id="RLK61058.1"/>
    </source>
</evidence>